<protein>
    <recommendedName>
        <fullName evidence="3">RIO1 family protein</fullName>
    </recommendedName>
</protein>
<dbReference type="AlphaFoldDB" id="A0A7X0PGW0"/>
<gene>
    <name evidence="1" type="ORF">HNP48_003939</name>
</gene>
<dbReference type="InterPro" id="IPR011009">
    <property type="entry name" value="Kinase-like_dom_sf"/>
</dbReference>
<reference evidence="1 2" key="1">
    <citation type="submission" date="2020-08" db="EMBL/GenBank/DDBJ databases">
        <title>Functional genomics of gut bacteria from endangered species of beetles.</title>
        <authorList>
            <person name="Carlos-Shanley C."/>
        </authorList>
    </citation>
    <scope>NUCLEOTIDE SEQUENCE [LARGE SCALE GENOMIC DNA]</scope>
    <source>
        <strain evidence="1 2">S00198</strain>
    </source>
</reference>
<accession>A0A7X0PGW0</accession>
<dbReference type="EMBL" id="JACHLK010000008">
    <property type="protein sequence ID" value="MBB6561246.1"/>
    <property type="molecule type" value="Genomic_DNA"/>
</dbReference>
<dbReference type="SUPFAM" id="SSF56112">
    <property type="entry name" value="Protein kinase-like (PK-like)"/>
    <property type="match status" value="1"/>
</dbReference>
<evidence type="ECO:0000313" key="2">
    <source>
        <dbReference type="Proteomes" id="UP000575083"/>
    </source>
</evidence>
<dbReference type="RefSeq" id="WP_260420300.1">
    <property type="nucleotide sequence ID" value="NZ_JACHLK010000008.1"/>
</dbReference>
<keyword evidence="2" id="KW-1185">Reference proteome</keyword>
<dbReference type="Proteomes" id="UP000575083">
    <property type="component" value="Unassembled WGS sequence"/>
</dbReference>
<name>A0A7X0PGW0_9BURK</name>
<comment type="caution">
    <text evidence="1">The sequence shown here is derived from an EMBL/GenBank/DDBJ whole genome shotgun (WGS) entry which is preliminary data.</text>
</comment>
<proteinExistence type="predicted"/>
<sequence>MTTMDAGQAPETTPGNSSIIDYAAYLRQQLALQQFNVASYRLGDEQVWLKKAGAPHGMGRYRAMAALAALLRLEVLRPVPNRGGNEAIATEVRRLRDLQARGLRVPTVLAAQEDGFLMRHLGRPAQQTPSLGNEIDHAVSAGPAAVLALWQQGLAAIAQVHAAGTCLSQAFARNLVRCPDGVVGYIDFEDDPAGVLPLPVCHARDALCYAHSTAIYLRLVGALDDARALWAAWVAAGSPELQAVMASSVGRMGWMRHLPQSRKLGRDMQRVRAAYDLLGP</sequence>
<organism evidence="1 2">
    <name type="scientific">Acidovorax soli</name>
    <dbReference type="NCBI Taxonomy" id="592050"/>
    <lineage>
        <taxon>Bacteria</taxon>
        <taxon>Pseudomonadati</taxon>
        <taxon>Pseudomonadota</taxon>
        <taxon>Betaproteobacteria</taxon>
        <taxon>Burkholderiales</taxon>
        <taxon>Comamonadaceae</taxon>
        <taxon>Acidovorax</taxon>
    </lineage>
</organism>
<evidence type="ECO:0008006" key="3">
    <source>
        <dbReference type="Google" id="ProtNLM"/>
    </source>
</evidence>
<evidence type="ECO:0000313" key="1">
    <source>
        <dbReference type="EMBL" id="MBB6561246.1"/>
    </source>
</evidence>